<dbReference type="Proteomes" id="UP001200032">
    <property type="component" value="Unassembled WGS sequence"/>
</dbReference>
<reference evidence="1 2" key="1">
    <citation type="submission" date="2021-12" db="EMBL/GenBank/DDBJ databases">
        <title>A phylogenomic analysis of Limosilactobacillus reuteri reveals ancient and stable evolutionary relationships with rodents and birds and zoonotic transmission to humans.</title>
        <authorList>
            <person name="Li F."/>
            <person name="Li X."/>
            <person name="Cheng C."/>
            <person name="Tollenaar S."/>
            <person name="Zhang J.S."/>
            <person name="Simpson D."/>
            <person name="Tasseva G."/>
            <person name="Perez-Munoz M.E."/>
            <person name="Frese S."/>
            <person name="Gaenzle M.G."/>
            <person name="Walter J."/>
            <person name="Zheng J."/>
        </authorList>
    </citation>
    <scope>NUCLEOTIDE SEQUENCE [LARGE SCALE GENOMIC DNA]</scope>
    <source>
        <strain evidence="1 2">WF-AF5-A</strain>
    </source>
</reference>
<name>A0ABS8RF43_9LACO</name>
<organism evidence="1 2">
    <name type="scientific">Limosilactobacillus balticus</name>
    <dbReference type="NCBI Taxonomy" id="2759747"/>
    <lineage>
        <taxon>Bacteria</taxon>
        <taxon>Bacillati</taxon>
        <taxon>Bacillota</taxon>
        <taxon>Bacilli</taxon>
        <taxon>Lactobacillales</taxon>
        <taxon>Lactobacillaceae</taxon>
        <taxon>Limosilactobacillus</taxon>
    </lineage>
</organism>
<proteinExistence type="predicted"/>
<sequence length="337" mass="39473">MVKNFKHPYKSFDEQIAILKSRGVEINDYEFAKNALMTFPYYSIINGYKDMFLKQKEPDIFRKGTSFEMLYQVHWIDIQVSNIIFKYSLAVEERLKALVSNIVARNFSIDEETYLDKRNYSKSKSQRGKINDFIQAIEDAKQTSKIAQHYIKEEGNLPPWIAAEIISFGSMVNWYSALSINEKKEVVNFFLQKMSTQGLVKTDDKLQFCKICLEQVYRFRNLSAHGNRTFKLQLSETDTQKIRFLDEFSISFLYKAGNEIELPRNGLFSIIVSIIVLLDDQYLISNMIDELESIVNTYGNKNLFNGKSIYDLFEVDENFISRLKEFMNLKFSPKNNN</sequence>
<dbReference type="RefSeq" id="WP_182588921.1">
    <property type="nucleotide sequence ID" value="NZ_JACIVH010000064.1"/>
</dbReference>
<gene>
    <name evidence="1" type="ORF">LTY59_10630</name>
</gene>
<keyword evidence="2" id="KW-1185">Reference proteome</keyword>
<dbReference type="InterPro" id="IPR011664">
    <property type="entry name" value="Abi_system_AbiD/AbiF-like"/>
</dbReference>
<comment type="caution">
    <text evidence="1">The sequence shown here is derived from an EMBL/GenBank/DDBJ whole genome shotgun (WGS) entry which is preliminary data.</text>
</comment>
<accession>A0ABS8RF43</accession>
<protein>
    <submittedName>
        <fullName evidence="1">Abi family protein</fullName>
    </submittedName>
</protein>
<evidence type="ECO:0000313" key="1">
    <source>
        <dbReference type="EMBL" id="MCD7139652.1"/>
    </source>
</evidence>
<dbReference type="EMBL" id="JAJPDJ010000074">
    <property type="protein sequence ID" value="MCD7139652.1"/>
    <property type="molecule type" value="Genomic_DNA"/>
</dbReference>
<evidence type="ECO:0000313" key="2">
    <source>
        <dbReference type="Proteomes" id="UP001200032"/>
    </source>
</evidence>
<dbReference type="Pfam" id="PF07751">
    <property type="entry name" value="Abi_2"/>
    <property type="match status" value="1"/>
</dbReference>